<sequence length="345" mass="38251">MDSSVKTQTPPIKEDEDKDGAYSYAMQLSMSIVLPMALHTATELGVFEIIAKAGPGAKLSASEIAAKLPTTNLADAAAMLDRILRLLVSHCVLGCSVVSGQRFYSLAPVSKYFVTNQDGVSLFELKNAILEGGIPFNNVYGMHLYEYLGTDTRFNQVFNHVMFNHTTIVMKRILNYYKGFEQFNQLVDVGGGLGVTLDIITSKYPHIKGINFDLPHVIQQAPSFSGVEHVCGDMFERIPNGDAILMKWILHNWEDEHCLKLLKNCYKAIPETGKVVVLDSVVPIAPEISNSAREISLMDVQMMLQLPGGKERTEEEYKTLATGAGFKGVNFECVVCDFSIMEFYK</sequence>
<evidence type="ECO:0000256" key="3">
    <source>
        <dbReference type="ARBA" id="ARBA00022691"/>
    </source>
</evidence>
<dbReference type="Gene3D" id="3.40.50.150">
    <property type="entry name" value="Vaccinia Virus protein VP39"/>
    <property type="match status" value="1"/>
</dbReference>
<organism evidence="7 8">
    <name type="scientific">Acer yangbiense</name>
    <dbReference type="NCBI Taxonomy" id="1000413"/>
    <lineage>
        <taxon>Eukaryota</taxon>
        <taxon>Viridiplantae</taxon>
        <taxon>Streptophyta</taxon>
        <taxon>Embryophyta</taxon>
        <taxon>Tracheophyta</taxon>
        <taxon>Spermatophyta</taxon>
        <taxon>Magnoliopsida</taxon>
        <taxon>eudicotyledons</taxon>
        <taxon>Gunneridae</taxon>
        <taxon>Pentapetalae</taxon>
        <taxon>rosids</taxon>
        <taxon>malvids</taxon>
        <taxon>Sapindales</taxon>
        <taxon>Sapindaceae</taxon>
        <taxon>Hippocastanoideae</taxon>
        <taxon>Acereae</taxon>
        <taxon>Acer</taxon>
    </lineage>
</organism>
<evidence type="ECO:0000256" key="1">
    <source>
        <dbReference type="ARBA" id="ARBA00022603"/>
    </source>
</evidence>
<dbReference type="SUPFAM" id="SSF46785">
    <property type="entry name" value="Winged helix' DNA-binding domain"/>
    <property type="match status" value="1"/>
</dbReference>
<dbReference type="InterPro" id="IPR029063">
    <property type="entry name" value="SAM-dependent_MTases_sf"/>
</dbReference>
<evidence type="ECO:0000256" key="2">
    <source>
        <dbReference type="ARBA" id="ARBA00022679"/>
    </source>
</evidence>
<keyword evidence="3" id="KW-0949">S-adenosyl-L-methionine</keyword>
<dbReference type="InterPro" id="IPR036388">
    <property type="entry name" value="WH-like_DNA-bd_sf"/>
</dbReference>
<dbReference type="Gene3D" id="1.10.10.10">
    <property type="entry name" value="Winged helix-like DNA-binding domain superfamily/Winged helix DNA-binding domain"/>
    <property type="match status" value="1"/>
</dbReference>
<evidence type="ECO:0000256" key="4">
    <source>
        <dbReference type="PIRSR" id="PIRSR005739-1"/>
    </source>
</evidence>
<keyword evidence="1" id="KW-0489">Methyltransferase</keyword>
<feature type="active site" description="Proton acceptor" evidence="4">
    <location>
        <position position="251"/>
    </location>
</feature>
<dbReference type="Pfam" id="PF00891">
    <property type="entry name" value="Methyltransf_2"/>
    <property type="match status" value="1"/>
</dbReference>
<evidence type="ECO:0000259" key="5">
    <source>
        <dbReference type="Pfam" id="PF00891"/>
    </source>
</evidence>
<dbReference type="Proteomes" id="UP000323000">
    <property type="component" value="Chromosome 12"/>
</dbReference>
<feature type="domain" description="O-methyltransferase C-terminal" evidence="5">
    <location>
        <begin position="124"/>
        <end position="327"/>
    </location>
</feature>
<reference evidence="8" key="1">
    <citation type="journal article" date="2019" name="Gigascience">
        <title>De novo genome assembly of the endangered Acer yangbiense, a plant species with extremely small populations endemic to Yunnan Province, China.</title>
        <authorList>
            <person name="Yang J."/>
            <person name="Wariss H.M."/>
            <person name="Tao L."/>
            <person name="Zhang R."/>
            <person name="Yun Q."/>
            <person name="Hollingsworth P."/>
            <person name="Dao Z."/>
            <person name="Luo G."/>
            <person name="Guo H."/>
            <person name="Ma Y."/>
            <person name="Sun W."/>
        </authorList>
    </citation>
    <scope>NUCLEOTIDE SEQUENCE [LARGE SCALE GENOMIC DNA]</scope>
    <source>
        <strain evidence="8">cv. Malutang</strain>
    </source>
</reference>
<dbReference type="AlphaFoldDB" id="A0A5C7GYJ4"/>
<dbReference type="FunFam" id="3.40.50.150:FF:000061">
    <property type="entry name" value="Caffeic acid O-methyltransferase"/>
    <property type="match status" value="1"/>
</dbReference>
<keyword evidence="8" id="KW-1185">Reference proteome</keyword>
<dbReference type="InterPro" id="IPR001077">
    <property type="entry name" value="COMT_C"/>
</dbReference>
<dbReference type="FunFam" id="1.10.10.10:FF:000357">
    <property type="entry name" value="Caffeic acid 3-O-methyltransferase"/>
    <property type="match status" value="1"/>
</dbReference>
<feature type="domain" description="O-methyltransferase dimerisation" evidence="6">
    <location>
        <begin position="26"/>
        <end position="115"/>
    </location>
</feature>
<dbReference type="PANTHER" id="PTHR11746">
    <property type="entry name" value="O-METHYLTRANSFERASE"/>
    <property type="match status" value="1"/>
</dbReference>
<dbReference type="InterPro" id="IPR036390">
    <property type="entry name" value="WH_DNA-bd_sf"/>
</dbReference>
<name>A0A5C7GYJ4_9ROSI</name>
<dbReference type="GO" id="GO:0046983">
    <property type="term" value="F:protein dimerization activity"/>
    <property type="evidence" value="ECO:0007669"/>
    <property type="project" value="InterPro"/>
</dbReference>
<gene>
    <name evidence="7" type="ORF">EZV62_025474</name>
</gene>
<dbReference type="InterPro" id="IPR012967">
    <property type="entry name" value="COMT_dimerisation"/>
</dbReference>
<protein>
    <recommendedName>
        <fullName evidence="9">O-methyltransferase domain-containing protein</fullName>
    </recommendedName>
</protein>
<accession>A0A5C7GYJ4</accession>
<dbReference type="EMBL" id="VAHF01000012">
    <property type="protein sequence ID" value="TXG49599.1"/>
    <property type="molecule type" value="Genomic_DNA"/>
</dbReference>
<dbReference type="Pfam" id="PF08100">
    <property type="entry name" value="Dimerisation"/>
    <property type="match status" value="1"/>
</dbReference>
<evidence type="ECO:0000313" key="8">
    <source>
        <dbReference type="Proteomes" id="UP000323000"/>
    </source>
</evidence>
<comment type="caution">
    <text evidence="7">The sequence shown here is derived from an EMBL/GenBank/DDBJ whole genome shotgun (WGS) entry which is preliminary data.</text>
</comment>
<dbReference type="GO" id="GO:0008171">
    <property type="term" value="F:O-methyltransferase activity"/>
    <property type="evidence" value="ECO:0007669"/>
    <property type="project" value="InterPro"/>
</dbReference>
<dbReference type="PIRSF" id="PIRSF005739">
    <property type="entry name" value="O-mtase"/>
    <property type="match status" value="1"/>
</dbReference>
<proteinExistence type="predicted"/>
<evidence type="ECO:0000259" key="6">
    <source>
        <dbReference type="Pfam" id="PF08100"/>
    </source>
</evidence>
<evidence type="ECO:0000313" key="7">
    <source>
        <dbReference type="EMBL" id="TXG49599.1"/>
    </source>
</evidence>
<dbReference type="SUPFAM" id="SSF53335">
    <property type="entry name" value="S-adenosyl-L-methionine-dependent methyltransferases"/>
    <property type="match status" value="1"/>
</dbReference>
<dbReference type="PROSITE" id="PS51683">
    <property type="entry name" value="SAM_OMT_II"/>
    <property type="match status" value="1"/>
</dbReference>
<dbReference type="InterPro" id="IPR016461">
    <property type="entry name" value="COMT-like"/>
</dbReference>
<evidence type="ECO:0008006" key="9">
    <source>
        <dbReference type="Google" id="ProtNLM"/>
    </source>
</evidence>
<keyword evidence="2" id="KW-0808">Transferase</keyword>
<dbReference type="GO" id="GO:0032259">
    <property type="term" value="P:methylation"/>
    <property type="evidence" value="ECO:0007669"/>
    <property type="project" value="UniProtKB-KW"/>
</dbReference>
<dbReference type="OrthoDB" id="1606438at2759"/>